<keyword evidence="2" id="KW-0732">Signal</keyword>
<evidence type="ECO:0000256" key="1">
    <source>
        <dbReference type="SAM" id="MobiDB-lite"/>
    </source>
</evidence>
<sequence>MMRTKFFLMMLAAIVMGSQVTLFAQEKKGAKPERRQFNKEQMLEIQCNQIIKGLALDDATTAKFIPVYKQYMEEMRATRHMGAYRNIANRTAADKQTPKPLPTDAEVEQAIKARFAQSRKILDVREKYYNEFRKFLSPKQIQKMYNMEKHNGDKFRKEMRKRQGMKKQHDGRRHMPQGDVKK</sequence>
<evidence type="ECO:0000313" key="4">
    <source>
        <dbReference type="Proteomes" id="UP000283713"/>
    </source>
</evidence>
<accession>A0A397WL39</accession>
<reference evidence="3 4" key="1">
    <citation type="submission" date="2018-08" db="EMBL/GenBank/DDBJ databases">
        <title>A genome reference for cultivated species of the human gut microbiota.</title>
        <authorList>
            <person name="Zou Y."/>
            <person name="Xue W."/>
            <person name="Luo G."/>
        </authorList>
    </citation>
    <scope>NUCLEOTIDE SEQUENCE [LARGE SCALE GENOMIC DNA]</scope>
    <source>
        <strain evidence="3 4">AM16-6</strain>
    </source>
</reference>
<feature type="region of interest" description="Disordered" evidence="1">
    <location>
        <begin position="150"/>
        <end position="182"/>
    </location>
</feature>
<gene>
    <name evidence="3" type="ORF">DW193_00770</name>
</gene>
<evidence type="ECO:0000256" key="2">
    <source>
        <dbReference type="SAM" id="SignalP"/>
    </source>
</evidence>
<comment type="caution">
    <text evidence="3">The sequence shown here is derived from an EMBL/GenBank/DDBJ whole genome shotgun (WGS) entry which is preliminary data.</text>
</comment>
<proteinExistence type="predicted"/>
<name>A0A397WL39_PHOVU</name>
<dbReference type="RefSeq" id="WP_117694988.1">
    <property type="nucleotide sequence ID" value="NZ_CAXSNX010000014.1"/>
</dbReference>
<feature type="compositionally biased region" description="Basic residues" evidence="1">
    <location>
        <begin position="157"/>
        <end position="175"/>
    </location>
</feature>
<dbReference type="Proteomes" id="UP000283713">
    <property type="component" value="Unassembled WGS sequence"/>
</dbReference>
<dbReference type="Gene3D" id="1.20.120.1490">
    <property type="match status" value="1"/>
</dbReference>
<dbReference type="AlphaFoldDB" id="A0A397WL39"/>
<evidence type="ECO:0008006" key="5">
    <source>
        <dbReference type="Google" id="ProtNLM"/>
    </source>
</evidence>
<organism evidence="3 4">
    <name type="scientific">Phocaeicola vulgatus</name>
    <name type="common">Bacteroides vulgatus</name>
    <dbReference type="NCBI Taxonomy" id="821"/>
    <lineage>
        <taxon>Bacteria</taxon>
        <taxon>Pseudomonadati</taxon>
        <taxon>Bacteroidota</taxon>
        <taxon>Bacteroidia</taxon>
        <taxon>Bacteroidales</taxon>
        <taxon>Bacteroidaceae</taxon>
        <taxon>Phocaeicola</taxon>
    </lineage>
</organism>
<feature type="signal peptide" evidence="2">
    <location>
        <begin position="1"/>
        <end position="24"/>
    </location>
</feature>
<dbReference type="EMBL" id="QRKA01000001">
    <property type="protein sequence ID" value="RHH83077.1"/>
    <property type="molecule type" value="Genomic_DNA"/>
</dbReference>
<feature type="chain" id="PRO_5043702781" description="DUF4890 domain-containing protein" evidence="2">
    <location>
        <begin position="25"/>
        <end position="182"/>
    </location>
</feature>
<evidence type="ECO:0000313" key="3">
    <source>
        <dbReference type="EMBL" id="RHH83077.1"/>
    </source>
</evidence>
<protein>
    <recommendedName>
        <fullName evidence="5">DUF4890 domain-containing protein</fullName>
    </recommendedName>
</protein>